<dbReference type="Pfam" id="PF13516">
    <property type="entry name" value="LRR_6"/>
    <property type="match status" value="2"/>
</dbReference>
<dbReference type="InterPro" id="IPR052394">
    <property type="entry name" value="LRR-containing"/>
</dbReference>
<dbReference type="SMART" id="SM00368">
    <property type="entry name" value="LRR_RI"/>
    <property type="match status" value="6"/>
</dbReference>
<dbReference type="InterPro" id="IPR001611">
    <property type="entry name" value="Leu-rich_rpt"/>
</dbReference>
<gene>
    <name evidence="1" type="ORF">QTG54_011219</name>
</gene>
<dbReference type="SUPFAM" id="SSF52047">
    <property type="entry name" value="RNI-like"/>
    <property type="match status" value="2"/>
</dbReference>
<reference evidence="1" key="1">
    <citation type="submission" date="2023-06" db="EMBL/GenBank/DDBJ databases">
        <title>Survivors Of The Sea: Transcriptome response of Skeletonema marinoi to long-term dormancy.</title>
        <authorList>
            <person name="Pinder M.I.M."/>
            <person name="Kourtchenko O."/>
            <person name="Robertson E.K."/>
            <person name="Larsson T."/>
            <person name="Maumus F."/>
            <person name="Osuna-Cruz C.M."/>
            <person name="Vancaester E."/>
            <person name="Stenow R."/>
            <person name="Vandepoele K."/>
            <person name="Ploug H."/>
            <person name="Bruchert V."/>
            <person name="Godhe A."/>
            <person name="Topel M."/>
        </authorList>
    </citation>
    <scope>NUCLEOTIDE SEQUENCE</scope>
    <source>
        <strain evidence="1">R05AC</strain>
    </source>
</reference>
<dbReference type="Gene3D" id="3.80.10.10">
    <property type="entry name" value="Ribonuclease Inhibitor"/>
    <property type="match status" value="3"/>
</dbReference>
<dbReference type="InterPro" id="IPR032675">
    <property type="entry name" value="LRR_dom_sf"/>
</dbReference>
<keyword evidence="2" id="KW-1185">Reference proteome</keyword>
<evidence type="ECO:0000313" key="1">
    <source>
        <dbReference type="EMBL" id="KAK1737925.1"/>
    </source>
</evidence>
<name>A0AAD9D9S9_9STRA</name>
<comment type="caution">
    <text evidence="1">The sequence shown here is derived from an EMBL/GenBank/DDBJ whole genome shotgun (WGS) entry which is preliminary data.</text>
</comment>
<dbReference type="PANTHER" id="PTHR24114">
    <property type="entry name" value="LEUCINE RICH REPEAT FAMILY PROTEIN"/>
    <property type="match status" value="1"/>
</dbReference>
<proteinExistence type="predicted"/>
<evidence type="ECO:0000313" key="2">
    <source>
        <dbReference type="Proteomes" id="UP001224775"/>
    </source>
</evidence>
<dbReference type="AlphaFoldDB" id="A0AAD9D9S9"/>
<dbReference type="PANTHER" id="PTHR24114:SF31">
    <property type="entry name" value="NLR FAMILY MEMBER X1"/>
    <property type="match status" value="1"/>
</dbReference>
<organism evidence="1 2">
    <name type="scientific">Skeletonema marinoi</name>
    <dbReference type="NCBI Taxonomy" id="267567"/>
    <lineage>
        <taxon>Eukaryota</taxon>
        <taxon>Sar</taxon>
        <taxon>Stramenopiles</taxon>
        <taxon>Ochrophyta</taxon>
        <taxon>Bacillariophyta</taxon>
        <taxon>Coscinodiscophyceae</taxon>
        <taxon>Thalassiosirophycidae</taxon>
        <taxon>Thalassiosirales</taxon>
        <taxon>Skeletonemataceae</taxon>
        <taxon>Skeletonema</taxon>
        <taxon>Skeletonema marinoi-dohrnii complex</taxon>
    </lineage>
</organism>
<protein>
    <submittedName>
        <fullName evidence="1">Leucine-rich repeat protein</fullName>
    </submittedName>
</protein>
<dbReference type="Proteomes" id="UP001224775">
    <property type="component" value="Unassembled WGS sequence"/>
</dbReference>
<sequence length="670" mass="75804">MERRDNNYYDVRAKDVTLEDITSSAHNADILRRLRDNDLASTEVGEGALYIMDYDSNCDDSFFVKEGDDWGWLGYFIGRNKHIRDLHLYCLPKDRDQVGAFMKGVKDNRSIQCFDFSDGVRGDVIIDSLVPFIIHNANLKELCLRSVDLGLDCAHSLAEALNKREEKYLTRFSFRHNNLSHEALEEIIAALSGYKQLVLEPISEEMIGRDQKYYDMLAQIIDLNCITSSKKNAEIFRKLRDDAWEEKEDLRITQYDYDYDEFFCAGEDDDWGWLGYFVGRNKQIRGLHLYCLPEEEDEVDAFMEGLCRNYSIERIDARHCEIDFSSLSPFIINSRNLRSLELWNVDISLENASSLAIALNRRQRKSLATICLWCNNLRNEALEEISAALTGYPYLETFNVSENVLVGANGCESLGAIIRSSALRLEQVSLCGNDFDDNGLQTLTAALTNAATLQRLSLSSNRSMTASGLRALSQLFSSACPVETLLLEDMNIGDEGAEALADGLMGNTTLKHLVLTPDSAGITGTGWAAFSRLLCDTSSINNTYSSNHTLEHIGDDYCFISNRFYSGGEYSGEYLRGIPSDIVNCLETNKEYQSLQDAAKIKIGRCHTDIPVEGFFECKLKFLPLLVSWFVGFGTRKCSNCQNATTREFQRRELSTVYKFIRGMPMLAVD</sequence>
<dbReference type="EMBL" id="JATAAI010000022">
    <property type="protein sequence ID" value="KAK1737925.1"/>
    <property type="molecule type" value="Genomic_DNA"/>
</dbReference>
<feature type="non-terminal residue" evidence="1">
    <location>
        <position position="670"/>
    </location>
</feature>
<accession>A0AAD9D9S9</accession>